<dbReference type="InterPro" id="IPR004378">
    <property type="entry name" value="F420H2_quin_Rdtase"/>
</dbReference>
<dbReference type="NCBIfam" id="TIGR00026">
    <property type="entry name" value="hi_GC_TIGR00026"/>
    <property type="match status" value="1"/>
</dbReference>
<dbReference type="GO" id="GO:0070967">
    <property type="term" value="F:coenzyme F420 binding"/>
    <property type="evidence" value="ECO:0007669"/>
    <property type="project" value="TreeGrafter"/>
</dbReference>
<dbReference type="Pfam" id="PF04075">
    <property type="entry name" value="F420H2_quin_red"/>
    <property type="match status" value="1"/>
</dbReference>
<protein>
    <submittedName>
        <fullName evidence="3">Nitroreductase</fullName>
    </submittedName>
</protein>
<comment type="caution">
    <text evidence="3">The sequence shown here is derived from an EMBL/GenBank/DDBJ whole genome shotgun (WGS) entry which is preliminary data.</text>
</comment>
<dbReference type="GO" id="GO:0016491">
    <property type="term" value="F:oxidoreductase activity"/>
    <property type="evidence" value="ECO:0007669"/>
    <property type="project" value="InterPro"/>
</dbReference>
<dbReference type="AlphaFoldDB" id="A0A9W6UK77"/>
<evidence type="ECO:0000313" key="4">
    <source>
        <dbReference type="Proteomes" id="UP001165092"/>
    </source>
</evidence>
<evidence type="ECO:0000313" key="3">
    <source>
        <dbReference type="EMBL" id="GLU48800.1"/>
    </source>
</evidence>
<dbReference type="PANTHER" id="PTHR39428:SF1">
    <property type="entry name" value="F420H(2)-DEPENDENT QUINONE REDUCTASE RV1261C"/>
    <property type="match status" value="1"/>
</dbReference>
<evidence type="ECO:0000256" key="1">
    <source>
        <dbReference type="ARBA" id="ARBA00008710"/>
    </source>
</evidence>
<dbReference type="Proteomes" id="UP001165092">
    <property type="component" value="Unassembled WGS sequence"/>
</dbReference>
<gene>
    <name evidence="3" type="ORF">Nans01_31510</name>
</gene>
<keyword evidence="4" id="KW-1185">Reference proteome</keyword>
<reference evidence="3" key="1">
    <citation type="submission" date="2023-02" db="EMBL/GenBank/DDBJ databases">
        <title>Nocardiopsis ansamitocini NBRC 112285.</title>
        <authorList>
            <person name="Ichikawa N."/>
            <person name="Sato H."/>
            <person name="Tonouchi N."/>
        </authorList>
    </citation>
    <scope>NUCLEOTIDE SEQUENCE</scope>
    <source>
        <strain evidence="3">NBRC 112285</strain>
    </source>
</reference>
<comment type="similarity">
    <text evidence="1">Belongs to the F420H(2)-dependent quinone reductase family.</text>
</comment>
<accession>A0A9W6UK77</accession>
<dbReference type="InterPro" id="IPR012349">
    <property type="entry name" value="Split_barrel_FMN-bd"/>
</dbReference>
<dbReference type="Gene3D" id="2.30.110.10">
    <property type="entry name" value="Electron Transport, Fmn-binding Protein, Chain A"/>
    <property type="match status" value="1"/>
</dbReference>
<comment type="catalytic activity">
    <reaction evidence="2">
        <text>oxidized coenzyme F420-(gamma-L-Glu)(n) + a quinol + H(+) = reduced coenzyme F420-(gamma-L-Glu)(n) + a quinone</text>
        <dbReference type="Rhea" id="RHEA:39663"/>
        <dbReference type="Rhea" id="RHEA-COMP:12939"/>
        <dbReference type="Rhea" id="RHEA-COMP:14378"/>
        <dbReference type="ChEBI" id="CHEBI:15378"/>
        <dbReference type="ChEBI" id="CHEBI:24646"/>
        <dbReference type="ChEBI" id="CHEBI:132124"/>
        <dbReference type="ChEBI" id="CHEBI:133980"/>
        <dbReference type="ChEBI" id="CHEBI:139511"/>
    </reaction>
</comment>
<sequence>MLYGAEHVKRYVETDGREGHIWQEGVPTLILTTTGRKSGEQRSTPLIYIEDGDAYAVVASKGGAENHPLWYLNLTADPSVRVQVAADKFDAVAHTASEEERARLWPQLALVWPDYDNYQSKTDRVIPIVVLERAS</sequence>
<dbReference type="EMBL" id="BSQG01000005">
    <property type="protein sequence ID" value="GLU48800.1"/>
    <property type="molecule type" value="Genomic_DNA"/>
</dbReference>
<name>A0A9W6UK77_9ACTN</name>
<proteinExistence type="inferred from homology"/>
<dbReference type="GO" id="GO:0005886">
    <property type="term" value="C:plasma membrane"/>
    <property type="evidence" value="ECO:0007669"/>
    <property type="project" value="TreeGrafter"/>
</dbReference>
<organism evidence="3 4">
    <name type="scientific">Nocardiopsis ansamitocini</name>
    <dbReference type="NCBI Taxonomy" id="1670832"/>
    <lineage>
        <taxon>Bacteria</taxon>
        <taxon>Bacillati</taxon>
        <taxon>Actinomycetota</taxon>
        <taxon>Actinomycetes</taxon>
        <taxon>Streptosporangiales</taxon>
        <taxon>Nocardiopsidaceae</taxon>
        <taxon>Nocardiopsis</taxon>
    </lineage>
</organism>
<dbReference type="RefSeq" id="WP_285760580.1">
    <property type="nucleotide sequence ID" value="NZ_BSQG01000005.1"/>
</dbReference>
<evidence type="ECO:0000256" key="2">
    <source>
        <dbReference type="ARBA" id="ARBA00049106"/>
    </source>
</evidence>
<dbReference type="PANTHER" id="PTHR39428">
    <property type="entry name" value="F420H(2)-DEPENDENT QUINONE REDUCTASE RV1261C"/>
    <property type="match status" value="1"/>
</dbReference>